<proteinExistence type="inferred from homology"/>
<evidence type="ECO:0000256" key="4">
    <source>
        <dbReference type="ARBA" id="ARBA00022692"/>
    </source>
</evidence>
<dbReference type="EMBL" id="JAAHFQ010000388">
    <property type="protein sequence ID" value="NER29554.1"/>
    <property type="molecule type" value="Genomic_DNA"/>
</dbReference>
<keyword evidence="2 8" id="KW-0813">Transport</keyword>
<feature type="compositionally biased region" description="Polar residues" evidence="9">
    <location>
        <begin position="215"/>
        <end position="231"/>
    </location>
</feature>
<evidence type="ECO:0000256" key="7">
    <source>
        <dbReference type="ARBA" id="ARBA00023136"/>
    </source>
</evidence>
<dbReference type="AlphaFoldDB" id="A0A6B3NHR3"/>
<evidence type="ECO:0000259" key="11">
    <source>
        <dbReference type="Pfam" id="PF01618"/>
    </source>
</evidence>
<evidence type="ECO:0000256" key="2">
    <source>
        <dbReference type="ARBA" id="ARBA00022448"/>
    </source>
</evidence>
<accession>A0A6B3NHR3</accession>
<dbReference type="Pfam" id="PF01618">
    <property type="entry name" value="MotA_ExbB"/>
    <property type="match status" value="1"/>
</dbReference>
<evidence type="ECO:0000256" key="9">
    <source>
        <dbReference type="SAM" id="MobiDB-lite"/>
    </source>
</evidence>
<dbReference type="InterPro" id="IPR002898">
    <property type="entry name" value="MotA_ExbB_proton_chnl"/>
</dbReference>
<dbReference type="PANTHER" id="PTHR30625:SF15">
    <property type="entry name" value="BIOPOLYMER TRANSPORT PROTEIN EXBB"/>
    <property type="match status" value="1"/>
</dbReference>
<feature type="domain" description="MotA/TolQ/ExbB proton channel" evidence="11">
    <location>
        <begin position="71"/>
        <end position="190"/>
    </location>
</feature>
<keyword evidence="5 8" id="KW-0653">Protein transport</keyword>
<dbReference type="GO" id="GO:0005886">
    <property type="term" value="C:plasma membrane"/>
    <property type="evidence" value="ECO:0007669"/>
    <property type="project" value="UniProtKB-SubCell"/>
</dbReference>
<keyword evidence="7 10" id="KW-0472">Membrane</keyword>
<evidence type="ECO:0000256" key="6">
    <source>
        <dbReference type="ARBA" id="ARBA00022989"/>
    </source>
</evidence>
<gene>
    <name evidence="12" type="ORF">F6J89_18500</name>
</gene>
<evidence type="ECO:0000256" key="10">
    <source>
        <dbReference type="SAM" id="Phobius"/>
    </source>
</evidence>
<comment type="caution">
    <text evidence="12">The sequence shown here is derived from an EMBL/GenBank/DDBJ whole genome shotgun (WGS) entry which is preliminary data.</text>
</comment>
<evidence type="ECO:0000256" key="1">
    <source>
        <dbReference type="ARBA" id="ARBA00004651"/>
    </source>
</evidence>
<keyword evidence="6 10" id="KW-1133">Transmembrane helix</keyword>
<evidence type="ECO:0000256" key="3">
    <source>
        <dbReference type="ARBA" id="ARBA00022475"/>
    </source>
</evidence>
<evidence type="ECO:0000256" key="8">
    <source>
        <dbReference type="RuleBase" id="RU004057"/>
    </source>
</evidence>
<feature type="transmembrane region" description="Helical" evidence="10">
    <location>
        <begin position="114"/>
        <end position="138"/>
    </location>
</feature>
<dbReference type="PANTHER" id="PTHR30625">
    <property type="entry name" value="PROTEIN TOLQ"/>
    <property type="match status" value="1"/>
</dbReference>
<feature type="transmembrane region" description="Helical" evidence="10">
    <location>
        <begin position="12"/>
        <end position="38"/>
    </location>
</feature>
<organism evidence="12">
    <name type="scientific">Symploca sp. SIO1C4</name>
    <dbReference type="NCBI Taxonomy" id="2607765"/>
    <lineage>
        <taxon>Bacteria</taxon>
        <taxon>Bacillati</taxon>
        <taxon>Cyanobacteriota</taxon>
        <taxon>Cyanophyceae</taxon>
        <taxon>Coleofasciculales</taxon>
        <taxon>Coleofasciculaceae</taxon>
        <taxon>Symploca</taxon>
    </lineage>
</organism>
<keyword evidence="3" id="KW-1003">Cell membrane</keyword>
<comment type="similarity">
    <text evidence="8">Belongs to the exbB/tolQ family.</text>
</comment>
<feature type="region of interest" description="Disordered" evidence="9">
    <location>
        <begin position="208"/>
        <end position="238"/>
    </location>
</feature>
<dbReference type="InterPro" id="IPR050790">
    <property type="entry name" value="ExbB/TolQ_transport"/>
</dbReference>
<feature type="transmembrane region" description="Helical" evidence="10">
    <location>
        <begin position="158"/>
        <end position="179"/>
    </location>
</feature>
<comment type="subcellular location">
    <subcellularLocation>
        <location evidence="1">Cell membrane</location>
        <topology evidence="1">Multi-pass membrane protein</topology>
    </subcellularLocation>
    <subcellularLocation>
        <location evidence="8">Membrane</location>
        <topology evidence="8">Multi-pass membrane protein</topology>
    </subcellularLocation>
</comment>
<evidence type="ECO:0000256" key="5">
    <source>
        <dbReference type="ARBA" id="ARBA00022927"/>
    </source>
</evidence>
<dbReference type="GO" id="GO:0017038">
    <property type="term" value="P:protein import"/>
    <property type="evidence" value="ECO:0007669"/>
    <property type="project" value="TreeGrafter"/>
</dbReference>
<keyword evidence="4 10" id="KW-0812">Transmembrane</keyword>
<sequence>MNIVEIFEKGGVVMWPLLALSILAVGVILERICFWAIISLKEEAVVNRVLDAAISNLHKAKETVMKARRLPIGRYLYAPLKLSNPNPEVFRLALEASADEELASMRRGDKILEAVIALSPLLGLLGTVLGLINSLGSIRLSDLGTGSTDGVTQGIGESLISTAAGLIVAIISLAFYRLFQAFQYNQVKVFRKAGSELELIYRQNWWQSEEEESDYSANVTPEDNINSTSAEASEVTEQ</sequence>
<evidence type="ECO:0000313" key="12">
    <source>
        <dbReference type="EMBL" id="NER29554.1"/>
    </source>
</evidence>
<reference evidence="12" key="1">
    <citation type="submission" date="2019-11" db="EMBL/GenBank/DDBJ databases">
        <title>Genomic insights into an expanded diversity of filamentous marine cyanobacteria reveals the extraordinary biosynthetic potential of Moorea and Okeania.</title>
        <authorList>
            <person name="Ferreira Leao T."/>
            <person name="Wang M."/>
            <person name="Moss N."/>
            <person name="Da Silva R."/>
            <person name="Sanders J."/>
            <person name="Nurk S."/>
            <person name="Gurevich A."/>
            <person name="Humphrey G."/>
            <person name="Reher R."/>
            <person name="Zhu Q."/>
            <person name="Belda-Ferre P."/>
            <person name="Glukhov E."/>
            <person name="Rex R."/>
            <person name="Dorrestein P.C."/>
            <person name="Knight R."/>
            <person name="Pevzner P."/>
            <person name="Gerwick W.H."/>
            <person name="Gerwick L."/>
        </authorList>
    </citation>
    <scope>NUCLEOTIDE SEQUENCE</scope>
    <source>
        <strain evidence="12">SIO1C4</strain>
    </source>
</reference>
<name>A0A6B3NHR3_9CYAN</name>
<protein>
    <submittedName>
        <fullName evidence="12">MotA/TolQ/ExbB proton channel family protein</fullName>
    </submittedName>
</protein>